<feature type="chain" id="PRO_5015642424" evidence="1">
    <location>
        <begin position="20"/>
        <end position="153"/>
    </location>
</feature>
<reference evidence="2 3" key="1">
    <citation type="submission" date="2018-04" db="EMBL/GenBank/DDBJ databases">
        <title>Genomic Encyclopedia of Archaeal and Bacterial Type Strains, Phase II (KMG-II): from individual species to whole genera.</title>
        <authorList>
            <person name="Goeker M."/>
        </authorList>
    </citation>
    <scope>NUCLEOTIDE SEQUENCE [LARGE SCALE GENOMIC DNA]</scope>
    <source>
        <strain evidence="2 3">DSM 100162</strain>
    </source>
</reference>
<keyword evidence="3" id="KW-1185">Reference proteome</keyword>
<dbReference type="OrthoDB" id="893112at2"/>
<evidence type="ECO:0000313" key="2">
    <source>
        <dbReference type="EMBL" id="PTX19963.1"/>
    </source>
</evidence>
<dbReference type="AlphaFoldDB" id="A0A2T5YKW4"/>
<organism evidence="2 3">
    <name type="scientific">Pontibacter mucosus</name>
    <dbReference type="NCBI Taxonomy" id="1649266"/>
    <lineage>
        <taxon>Bacteria</taxon>
        <taxon>Pseudomonadati</taxon>
        <taxon>Bacteroidota</taxon>
        <taxon>Cytophagia</taxon>
        <taxon>Cytophagales</taxon>
        <taxon>Hymenobacteraceae</taxon>
        <taxon>Pontibacter</taxon>
    </lineage>
</organism>
<dbReference type="Proteomes" id="UP000244225">
    <property type="component" value="Unassembled WGS sequence"/>
</dbReference>
<dbReference type="EMBL" id="QBKI01000003">
    <property type="protein sequence ID" value="PTX19963.1"/>
    <property type="molecule type" value="Genomic_DNA"/>
</dbReference>
<comment type="caution">
    <text evidence="2">The sequence shown here is derived from an EMBL/GenBank/DDBJ whole genome shotgun (WGS) entry which is preliminary data.</text>
</comment>
<gene>
    <name evidence="2" type="ORF">C8N40_10334</name>
</gene>
<accession>A0A2T5YKW4</accession>
<evidence type="ECO:0000313" key="3">
    <source>
        <dbReference type="Proteomes" id="UP000244225"/>
    </source>
</evidence>
<proteinExistence type="predicted"/>
<feature type="signal peptide" evidence="1">
    <location>
        <begin position="1"/>
        <end position="19"/>
    </location>
</feature>
<name>A0A2T5YKW4_9BACT</name>
<protein>
    <submittedName>
        <fullName evidence="2">Uncharacterized protein</fullName>
    </submittedName>
</protein>
<sequence length="153" mass="17188">MKKVLVMMCMMFGCVFASKATGEKTSKEKVSKAVVAARAQHLSDQMIKDLRLNNYQSKKVRELNMQVAEQVSAIEQQHAGNKQEIEALCQSVYADRDLALENVLSTEQYNHYFGDRKVYREEDQKFMASLNYQEDGSIAVVEPAGTNAQAGVN</sequence>
<dbReference type="RefSeq" id="WP_108211012.1">
    <property type="nucleotide sequence ID" value="NZ_QBKI01000003.1"/>
</dbReference>
<keyword evidence="1" id="KW-0732">Signal</keyword>
<evidence type="ECO:0000256" key="1">
    <source>
        <dbReference type="SAM" id="SignalP"/>
    </source>
</evidence>